<proteinExistence type="predicted"/>
<evidence type="ECO:0000313" key="2">
    <source>
        <dbReference type="Proteomes" id="UP000069705"/>
    </source>
</evidence>
<sequence>MLMGSRLGVVVLSDSGYELYYDHWAAQTIGIDIVVDGFAATLERVRGMQPMGIDTPAEWSGASWIEGSLLIDLTRKRVVWAEESDYVYLPRIVNHLVEHTWPGWTAIWSAEGARGVLRLAEVDPATIFPVAPVSQRPAENVKWLAPWSEHEGYGALSVQFEDSRVIAWRSSCFLDEVAELGPAAIRSVAEETQARGAAGEPVLWDRQPRGEHPDLGVHVNFGTKTARWWGLGDNDIQIDAFDALWPGWSVETVGDAFELHEAIVGRPMRDWAADVVATQRVIQTMMQKGPRENPMIHLAALMSDQGEAIEINSSALRFKAASDFRGAQAAVSALDDLYASQPLPPARIVNRHGRIFIPELGQV</sequence>
<protein>
    <submittedName>
        <fullName evidence="1">Uncharacterized protein</fullName>
    </submittedName>
</protein>
<gene>
    <name evidence="1" type="ORF">RMCFA_1077</name>
</gene>
<organism evidence="1 2">
    <name type="scientific">Mycolicibacterium fortuitum subsp. acetamidolyticum</name>
    <dbReference type="NCBI Taxonomy" id="144550"/>
    <lineage>
        <taxon>Bacteria</taxon>
        <taxon>Bacillati</taxon>
        <taxon>Actinomycetota</taxon>
        <taxon>Actinomycetes</taxon>
        <taxon>Mycobacteriales</taxon>
        <taxon>Mycobacteriaceae</taxon>
        <taxon>Mycolicibacterium</taxon>
    </lineage>
</organism>
<dbReference type="AlphaFoldDB" id="A0A100WME0"/>
<reference evidence="1 2" key="1">
    <citation type="journal article" date="2016" name="Genome Announc.">
        <title>Draft Genome Sequences of Five Rapidly Growing Mycobacterium Species, M. thermoresistibile, M. fortuitum subsp. acetamidolyticum, M. canariasense, M. brisbanense, and M. novocastrense.</title>
        <authorList>
            <person name="Katahira K."/>
            <person name="Ogura Y."/>
            <person name="Gotoh Y."/>
            <person name="Hayashi T."/>
        </authorList>
    </citation>
    <scope>NUCLEOTIDE SEQUENCE [LARGE SCALE GENOMIC DNA]</scope>
    <source>
        <strain evidence="1 2">JCM6368</strain>
    </source>
</reference>
<evidence type="ECO:0000313" key="1">
    <source>
        <dbReference type="EMBL" id="GAT00963.1"/>
    </source>
</evidence>
<dbReference type="EMBL" id="BCSZ01000011">
    <property type="protein sequence ID" value="GAT00963.1"/>
    <property type="molecule type" value="Genomic_DNA"/>
</dbReference>
<comment type="caution">
    <text evidence="1">The sequence shown here is derived from an EMBL/GenBank/DDBJ whole genome shotgun (WGS) entry which is preliminary data.</text>
</comment>
<accession>A0A100WME0</accession>
<dbReference type="Proteomes" id="UP000069705">
    <property type="component" value="Unassembled WGS sequence"/>
</dbReference>
<name>A0A100WME0_MYCFO</name>
<reference evidence="2" key="2">
    <citation type="submission" date="2016-02" db="EMBL/GenBank/DDBJ databases">
        <title>Draft genome sequence of five rapidly growing Mycobacterium species.</title>
        <authorList>
            <person name="Katahira K."/>
            <person name="Gotou Y."/>
            <person name="Iida K."/>
            <person name="Ogura Y."/>
            <person name="Hayashi T."/>
        </authorList>
    </citation>
    <scope>NUCLEOTIDE SEQUENCE [LARGE SCALE GENOMIC DNA]</scope>
    <source>
        <strain evidence="2">JCM6368</strain>
    </source>
</reference>